<dbReference type="Gramene" id="QL11p036944:mrna">
    <property type="protein sequence ID" value="QL11p036944:mrna"/>
    <property type="gene ID" value="QL11p036944"/>
</dbReference>
<keyword evidence="2" id="KW-1185">Reference proteome</keyword>
<dbReference type="EMBL" id="LRBV02000011">
    <property type="status" value="NOT_ANNOTATED_CDS"/>
    <property type="molecule type" value="Genomic_DNA"/>
</dbReference>
<dbReference type="Gene3D" id="2.120.10.80">
    <property type="entry name" value="Kelch-type beta propeller"/>
    <property type="match status" value="1"/>
</dbReference>
<dbReference type="InterPro" id="IPR006652">
    <property type="entry name" value="Kelch_1"/>
</dbReference>
<dbReference type="InParanoid" id="A0A7N2MXY8"/>
<dbReference type="Pfam" id="PF01344">
    <property type="entry name" value="Kelch_1"/>
    <property type="match status" value="1"/>
</dbReference>
<dbReference type="InterPro" id="IPR015915">
    <property type="entry name" value="Kelch-typ_b-propeller"/>
</dbReference>
<dbReference type="EnsemblPlants" id="QL11p036944:mrna">
    <property type="protein sequence ID" value="QL11p036944:mrna"/>
    <property type="gene ID" value="QL11p036944"/>
</dbReference>
<dbReference type="InterPro" id="IPR050354">
    <property type="entry name" value="F-box/kelch-repeat_ARATH"/>
</dbReference>
<evidence type="ECO:0000313" key="2">
    <source>
        <dbReference type="Proteomes" id="UP000594261"/>
    </source>
</evidence>
<name>A0A7N2MXY8_QUELO</name>
<evidence type="ECO:0000313" key="1">
    <source>
        <dbReference type="EnsemblPlants" id="QL11p036944:mrna"/>
    </source>
</evidence>
<reference evidence="1" key="2">
    <citation type="submission" date="2021-01" db="UniProtKB">
        <authorList>
            <consortium name="EnsemblPlants"/>
        </authorList>
    </citation>
    <scope>IDENTIFICATION</scope>
</reference>
<proteinExistence type="predicted"/>
<protein>
    <submittedName>
        <fullName evidence="1">Uncharacterized protein</fullName>
    </submittedName>
</protein>
<reference evidence="1 2" key="1">
    <citation type="journal article" date="2016" name="G3 (Bethesda)">
        <title>First Draft Assembly and Annotation of the Genome of a California Endemic Oak Quercus lobata Nee (Fagaceae).</title>
        <authorList>
            <person name="Sork V.L."/>
            <person name="Fitz-Gibbon S.T."/>
            <person name="Puiu D."/>
            <person name="Crepeau M."/>
            <person name="Gugger P.F."/>
            <person name="Sherman R."/>
            <person name="Stevens K."/>
            <person name="Langley C.H."/>
            <person name="Pellegrini M."/>
            <person name="Salzberg S.L."/>
        </authorList>
    </citation>
    <scope>NUCLEOTIDE SEQUENCE [LARGE SCALE GENOMIC DNA]</scope>
    <source>
        <strain evidence="1 2">cv. SW786</strain>
    </source>
</reference>
<dbReference type="PANTHER" id="PTHR24414">
    <property type="entry name" value="F-BOX/KELCH-REPEAT PROTEIN SKIP4"/>
    <property type="match status" value="1"/>
</dbReference>
<dbReference type="SUPFAM" id="SSF117281">
    <property type="entry name" value="Kelch motif"/>
    <property type="match status" value="1"/>
</dbReference>
<organism evidence="1 2">
    <name type="scientific">Quercus lobata</name>
    <name type="common">Valley oak</name>
    <dbReference type="NCBI Taxonomy" id="97700"/>
    <lineage>
        <taxon>Eukaryota</taxon>
        <taxon>Viridiplantae</taxon>
        <taxon>Streptophyta</taxon>
        <taxon>Embryophyta</taxon>
        <taxon>Tracheophyta</taxon>
        <taxon>Spermatophyta</taxon>
        <taxon>Magnoliopsida</taxon>
        <taxon>eudicotyledons</taxon>
        <taxon>Gunneridae</taxon>
        <taxon>Pentapetalae</taxon>
        <taxon>rosids</taxon>
        <taxon>fabids</taxon>
        <taxon>Fagales</taxon>
        <taxon>Fagaceae</taxon>
        <taxon>Quercus</taxon>
    </lineage>
</organism>
<dbReference type="Proteomes" id="UP000594261">
    <property type="component" value="Chromosome 11"/>
</dbReference>
<dbReference type="AlphaFoldDB" id="A0A7N2MXY8"/>
<sequence>MEGKGKGLPMKFEIALLASTSAMRDGIQAEWYTIKVPDPECPPPSSSSNVVTTIQKPLRPFSKVLLAWAYREHAVIGSSLYSLGGMNPDSEPFAGVTTPEFARFLKVRSFDLSTPDDGWKPVATMTFPERFQPPCVVLDDKLYVFGNVSPSEVEAKGYGWMEVYDPDSNTWEPLPNPPLGFSLSARSLAYYATLDSKKQILDEDASLFATFYVYHVIDRCWTLLEPPKRKLRPFYHDPVRGRRSSLVDNTIYWGFLLDGFVRVQSHNIDTDLYFHGRLDAKPIFEDGEFADQYSPKLPLLHVADQTFCLLMFSFFQKMEGEDSGEDSDFEDNGIVFLNCIVLDISLDPFKDEGKQKSKEELDEIHKYHFFGDSSKQLNISLVSVQKYPVRNGSFWLNDAVLLDRLTYMPMKKKPKFSHETCVMIKDNLRVDIIKCGLMSYHLLLPRFVKERKILGVVK</sequence>
<dbReference type="PANTHER" id="PTHR24414:SF23">
    <property type="entry name" value="F-BOX_KELCH-REPEAT PROTEIN SKIP6"/>
    <property type="match status" value="1"/>
</dbReference>
<accession>A0A7N2MXY8</accession>